<feature type="transmembrane region" description="Helical" evidence="10">
    <location>
        <begin position="172"/>
        <end position="193"/>
    </location>
</feature>
<keyword evidence="9 10" id="KW-0472">Membrane</keyword>
<evidence type="ECO:0000256" key="1">
    <source>
        <dbReference type="ARBA" id="ARBA00004141"/>
    </source>
</evidence>
<keyword evidence="4 10" id="KW-0489">Methyltransferase</keyword>
<evidence type="ECO:0000256" key="8">
    <source>
        <dbReference type="ARBA" id="ARBA00022989"/>
    </source>
</evidence>
<evidence type="ECO:0000256" key="7">
    <source>
        <dbReference type="ARBA" id="ARBA00022692"/>
    </source>
</evidence>
<reference evidence="12" key="1">
    <citation type="submission" date="2013-08" db="EMBL/GenBank/DDBJ databases">
        <title>Gene expansion shapes genome architecture in the human pathogen Lichtheimia corymbifera: an evolutionary genomics analysis in the ancient terrestrial Mucorales (Mucoromycotina).</title>
        <authorList>
            <person name="Schwartze V.U."/>
            <person name="Winter S."/>
            <person name="Shelest E."/>
            <person name="Marcet-Houben M."/>
            <person name="Horn F."/>
            <person name="Wehner S."/>
            <person name="Hoffmann K."/>
            <person name="Riege K."/>
            <person name="Sammeth M."/>
            <person name="Nowrousian M."/>
            <person name="Valiante V."/>
            <person name="Linde J."/>
            <person name="Jacobsen I.D."/>
            <person name="Marz M."/>
            <person name="Brakhage A.A."/>
            <person name="Gabaldon T."/>
            <person name="Bocker S."/>
            <person name="Voigt K."/>
        </authorList>
    </citation>
    <scope>NUCLEOTIDE SEQUENCE [LARGE SCALE GENOMIC DNA]</scope>
    <source>
        <strain evidence="12">FSU 9682</strain>
    </source>
</reference>
<organism evidence="12 13">
    <name type="scientific">Lichtheimia corymbifera JMRC:FSU:9682</name>
    <dbReference type="NCBI Taxonomy" id="1263082"/>
    <lineage>
        <taxon>Eukaryota</taxon>
        <taxon>Fungi</taxon>
        <taxon>Fungi incertae sedis</taxon>
        <taxon>Mucoromycota</taxon>
        <taxon>Mucoromycotina</taxon>
        <taxon>Mucoromycetes</taxon>
        <taxon>Mucorales</taxon>
        <taxon>Lichtheimiaceae</taxon>
        <taxon>Lichtheimia</taxon>
    </lineage>
</organism>
<evidence type="ECO:0000256" key="11">
    <source>
        <dbReference type="SAM" id="MobiDB-lite"/>
    </source>
</evidence>
<dbReference type="STRING" id="1263082.A0A068RS08"/>
<evidence type="ECO:0000313" key="12">
    <source>
        <dbReference type="EMBL" id="CDH52799.1"/>
    </source>
</evidence>
<feature type="transmembrane region" description="Helical" evidence="10">
    <location>
        <begin position="80"/>
        <end position="100"/>
    </location>
</feature>
<keyword evidence="5" id="KW-0808">Transferase</keyword>
<evidence type="ECO:0000256" key="2">
    <source>
        <dbReference type="ARBA" id="ARBA00009140"/>
    </source>
</evidence>
<keyword evidence="7 10" id="KW-0812">Transmembrane</keyword>
<feature type="compositionally biased region" description="Basic and acidic residues" evidence="11">
    <location>
        <begin position="22"/>
        <end position="31"/>
    </location>
</feature>
<accession>A0A068RS08</accession>
<dbReference type="Gene3D" id="1.20.120.1630">
    <property type="match status" value="1"/>
</dbReference>
<feature type="transmembrane region" description="Helical" evidence="10">
    <location>
        <begin position="106"/>
        <end position="123"/>
    </location>
</feature>
<comment type="similarity">
    <text evidence="2 10">Belongs to the class VI-like SAM-binding methyltransferase superfamily. Isoprenylcysteine carboxyl methyltransferase family.</text>
</comment>
<evidence type="ECO:0000256" key="4">
    <source>
        <dbReference type="ARBA" id="ARBA00022603"/>
    </source>
</evidence>
<dbReference type="InterPro" id="IPR007269">
    <property type="entry name" value="ICMT_MeTrfase"/>
</dbReference>
<dbReference type="GO" id="GO:0005789">
    <property type="term" value="C:endoplasmic reticulum membrane"/>
    <property type="evidence" value="ECO:0007669"/>
    <property type="project" value="UniProtKB-SubCell"/>
</dbReference>
<keyword evidence="6 10" id="KW-0949">S-adenosyl-L-methionine</keyword>
<comment type="subcellular location">
    <subcellularLocation>
        <location evidence="10">Endoplasmic reticulum membrane</location>
        <topology evidence="10">Multi-pass membrane protein</topology>
    </subcellularLocation>
    <subcellularLocation>
        <location evidence="1">Membrane</location>
        <topology evidence="1">Multi-pass membrane protein</topology>
    </subcellularLocation>
</comment>
<dbReference type="Pfam" id="PF04140">
    <property type="entry name" value="ICMT"/>
    <property type="match status" value="1"/>
</dbReference>
<gene>
    <name evidence="12" type="ORF">LCOR_04237.1</name>
</gene>
<dbReference type="EMBL" id="CBTN010000014">
    <property type="protein sequence ID" value="CDH52799.1"/>
    <property type="molecule type" value="Genomic_DNA"/>
</dbReference>
<dbReference type="InterPro" id="IPR025770">
    <property type="entry name" value="PPMT_MeTrfase"/>
</dbReference>
<name>A0A068RS08_9FUNG</name>
<dbReference type="GO" id="GO:0032259">
    <property type="term" value="P:methylation"/>
    <property type="evidence" value="ECO:0007669"/>
    <property type="project" value="UniProtKB-KW"/>
</dbReference>
<dbReference type="PANTHER" id="PTHR12714:SF9">
    <property type="entry name" value="PROTEIN-S-ISOPRENYLCYSTEINE O-METHYLTRANSFERASE"/>
    <property type="match status" value="1"/>
</dbReference>
<protein>
    <recommendedName>
        <fullName evidence="3 10">Protein-S-isoprenylcysteine O-methyltransferase</fullName>
        <ecNumber evidence="3 10">2.1.1.100</ecNumber>
    </recommendedName>
</protein>
<dbReference type="EC" id="2.1.1.100" evidence="3 10"/>
<dbReference type="OrthoDB" id="422086at2759"/>
<keyword evidence="13" id="KW-1185">Reference proteome</keyword>
<comment type="catalytic activity">
    <reaction evidence="10">
        <text>[protein]-C-terminal S-[(2E,6E)-farnesyl]-L-cysteine + S-adenosyl-L-methionine = [protein]-C-terminal S-[(2E,6E)-farnesyl]-L-cysteine methyl ester + S-adenosyl-L-homocysteine</text>
        <dbReference type="Rhea" id="RHEA:21672"/>
        <dbReference type="Rhea" id="RHEA-COMP:12125"/>
        <dbReference type="Rhea" id="RHEA-COMP:12126"/>
        <dbReference type="ChEBI" id="CHEBI:57856"/>
        <dbReference type="ChEBI" id="CHEBI:59789"/>
        <dbReference type="ChEBI" id="CHEBI:90510"/>
        <dbReference type="ChEBI" id="CHEBI:90511"/>
        <dbReference type="EC" id="2.1.1.100"/>
    </reaction>
</comment>
<dbReference type="AlphaFoldDB" id="A0A068RS08"/>
<sequence>MVKDGVETMDSDSSSTDTEEFEAQRRIDQRITFRPRPQSNGRIQISSRPSSIDSRATASLLRQQQQQPVLFDGTHTPRNIAAISFLLGLGGGIGVAAAWLSSTPQMGLFLLAVALFHFADYLATSIYQVHKLDLQAYLFMNNQHCYEGYHAIAWLEFAIEYYHFPSLKRIGLLNYMGFGLVVISLLCRVFAIMSPRYQNPKGAQRPLVTSGIYRMMRHPYFFGLYWWAIGVQITLLNPVGLAIFVFMLHDTLSQRIKLEDESLQRLYHDVWNNYKKTTPTWLPFIP</sequence>
<evidence type="ECO:0000256" key="9">
    <source>
        <dbReference type="ARBA" id="ARBA00023136"/>
    </source>
</evidence>
<evidence type="ECO:0000313" key="13">
    <source>
        <dbReference type="Proteomes" id="UP000027586"/>
    </source>
</evidence>
<dbReference type="PROSITE" id="PS51564">
    <property type="entry name" value="SAM_ICMT"/>
    <property type="match status" value="1"/>
</dbReference>
<feature type="transmembrane region" description="Helical" evidence="10">
    <location>
        <begin position="224"/>
        <end position="248"/>
    </location>
</feature>
<keyword evidence="8 10" id="KW-1133">Transmembrane helix</keyword>
<dbReference type="VEuPathDB" id="FungiDB:LCOR_04237.1"/>
<dbReference type="GO" id="GO:0004671">
    <property type="term" value="F:protein C-terminal S-isoprenylcysteine carboxyl O-methyltransferase activity"/>
    <property type="evidence" value="ECO:0007669"/>
    <property type="project" value="UniProtKB-EC"/>
</dbReference>
<keyword evidence="10" id="KW-0256">Endoplasmic reticulum</keyword>
<evidence type="ECO:0000256" key="10">
    <source>
        <dbReference type="RuleBase" id="RU362022"/>
    </source>
</evidence>
<evidence type="ECO:0000256" key="3">
    <source>
        <dbReference type="ARBA" id="ARBA00012151"/>
    </source>
</evidence>
<evidence type="ECO:0000256" key="5">
    <source>
        <dbReference type="ARBA" id="ARBA00022679"/>
    </source>
</evidence>
<feature type="compositionally biased region" description="Polar residues" evidence="11">
    <location>
        <begin position="37"/>
        <end position="51"/>
    </location>
</feature>
<comment type="caution">
    <text evidence="12">The sequence shown here is derived from an EMBL/GenBank/DDBJ whole genome shotgun (WGS) entry which is preliminary data.</text>
</comment>
<feature type="region of interest" description="Disordered" evidence="11">
    <location>
        <begin position="1"/>
        <end position="51"/>
    </location>
</feature>
<evidence type="ECO:0000256" key="6">
    <source>
        <dbReference type="ARBA" id="ARBA00022691"/>
    </source>
</evidence>
<dbReference type="PANTHER" id="PTHR12714">
    <property type="entry name" value="PROTEIN-S ISOPRENYLCYSTEINE O-METHYLTRANSFERASE"/>
    <property type="match status" value="1"/>
</dbReference>
<proteinExistence type="inferred from homology"/>
<dbReference type="Proteomes" id="UP000027586">
    <property type="component" value="Unassembled WGS sequence"/>
</dbReference>